<name>A0A1Y3BPQ0_EURMA</name>
<feature type="transmembrane region" description="Helical" evidence="1">
    <location>
        <begin position="22"/>
        <end position="41"/>
    </location>
</feature>
<comment type="caution">
    <text evidence="2">The sequence shown here is derived from an EMBL/GenBank/DDBJ whole genome shotgun (WGS) entry which is preliminary data.</text>
</comment>
<organism evidence="2 3">
    <name type="scientific">Euroglyphus maynei</name>
    <name type="common">Mayne's house dust mite</name>
    <dbReference type="NCBI Taxonomy" id="6958"/>
    <lineage>
        <taxon>Eukaryota</taxon>
        <taxon>Metazoa</taxon>
        <taxon>Ecdysozoa</taxon>
        <taxon>Arthropoda</taxon>
        <taxon>Chelicerata</taxon>
        <taxon>Arachnida</taxon>
        <taxon>Acari</taxon>
        <taxon>Acariformes</taxon>
        <taxon>Sarcoptiformes</taxon>
        <taxon>Astigmata</taxon>
        <taxon>Psoroptidia</taxon>
        <taxon>Analgoidea</taxon>
        <taxon>Pyroglyphidae</taxon>
        <taxon>Pyroglyphinae</taxon>
        <taxon>Euroglyphus</taxon>
    </lineage>
</organism>
<sequence>MILKMPYIVYVVIVWVEIYPHSIYNVAVNMVYLATFIIWIFV</sequence>
<dbReference type="AlphaFoldDB" id="A0A1Y3BPQ0"/>
<protein>
    <submittedName>
        <fullName evidence="2">Uncharacterized protein</fullName>
    </submittedName>
</protein>
<keyword evidence="1" id="KW-0812">Transmembrane</keyword>
<dbReference type="Proteomes" id="UP000194236">
    <property type="component" value="Unassembled WGS sequence"/>
</dbReference>
<reference evidence="2 3" key="1">
    <citation type="submission" date="2017-03" db="EMBL/GenBank/DDBJ databases">
        <title>Genome Survey of Euroglyphus maynei.</title>
        <authorList>
            <person name="Arlian L.G."/>
            <person name="Morgan M.S."/>
            <person name="Rider S.D."/>
        </authorList>
    </citation>
    <scope>NUCLEOTIDE SEQUENCE [LARGE SCALE GENOMIC DNA]</scope>
    <source>
        <strain evidence="2">Arlian Lab</strain>
        <tissue evidence="2">Whole body</tissue>
    </source>
</reference>
<keyword evidence="3" id="KW-1185">Reference proteome</keyword>
<dbReference type="EMBL" id="MUJZ01006852">
    <property type="protein sequence ID" value="OTF82762.1"/>
    <property type="molecule type" value="Genomic_DNA"/>
</dbReference>
<gene>
    <name evidence="2" type="ORF">BLA29_015326</name>
</gene>
<keyword evidence="1" id="KW-1133">Transmembrane helix</keyword>
<keyword evidence="1" id="KW-0472">Membrane</keyword>
<accession>A0A1Y3BPQ0</accession>
<evidence type="ECO:0000313" key="3">
    <source>
        <dbReference type="Proteomes" id="UP000194236"/>
    </source>
</evidence>
<evidence type="ECO:0000313" key="2">
    <source>
        <dbReference type="EMBL" id="OTF82762.1"/>
    </source>
</evidence>
<feature type="non-terminal residue" evidence="2">
    <location>
        <position position="42"/>
    </location>
</feature>
<evidence type="ECO:0000256" key="1">
    <source>
        <dbReference type="SAM" id="Phobius"/>
    </source>
</evidence>
<proteinExistence type="predicted"/>